<keyword evidence="3" id="KW-0479">Metal-binding</keyword>
<organism evidence="7 8">
    <name type="scientific">Iocasia fonsfrigidae</name>
    <dbReference type="NCBI Taxonomy" id="2682810"/>
    <lineage>
        <taxon>Bacteria</taxon>
        <taxon>Bacillati</taxon>
        <taxon>Bacillota</taxon>
        <taxon>Clostridia</taxon>
        <taxon>Halanaerobiales</taxon>
        <taxon>Halanaerobiaceae</taxon>
        <taxon>Iocasia</taxon>
    </lineage>
</organism>
<keyword evidence="8" id="KW-1185">Reference proteome</keyword>
<sequence length="253" mass="29594">MNEYLGTIVDVEIDRPLGSRHPKHDFFYPINYGYIPNTLAPDGEEIDAYVLGEFEPIKKFRGRVIAVIKRKNDNEDKLVVAKTLNSYSKSDIEVLTEFQERFFDTEIICCGSRKTKPYIRVTTLGLARRQDEILVTEGVDALADTHFYRFPGGGVEFWETSEEALKREFMEELNAEILSANYLCKIENIFEFEGEKKHEIILIYEVKLPNEYYEKEEMILNENGAIGKALWIDKHEFLNEEKILYPTEIKKWL</sequence>
<reference evidence="7" key="1">
    <citation type="submission" date="2019-12" db="EMBL/GenBank/DDBJ databases">
        <authorList>
            <person name="zhang j."/>
            <person name="sun C.M."/>
        </authorList>
    </citation>
    <scope>NUCLEOTIDE SEQUENCE</scope>
    <source>
        <strain evidence="7">NS-1</strain>
    </source>
</reference>
<dbReference type="InterPro" id="IPR000086">
    <property type="entry name" value="NUDIX_hydrolase_dom"/>
</dbReference>
<dbReference type="Pfam" id="PF00719">
    <property type="entry name" value="Pyrophosphatase"/>
    <property type="match status" value="1"/>
</dbReference>
<dbReference type="SUPFAM" id="SSF55811">
    <property type="entry name" value="Nudix"/>
    <property type="match status" value="1"/>
</dbReference>
<dbReference type="PROSITE" id="PS51462">
    <property type="entry name" value="NUDIX"/>
    <property type="match status" value="1"/>
</dbReference>
<dbReference type="Gene3D" id="3.90.80.10">
    <property type="entry name" value="Inorganic pyrophosphatase"/>
    <property type="match status" value="1"/>
</dbReference>
<dbReference type="AlphaFoldDB" id="A0A8A7KEV2"/>
<dbReference type="InterPro" id="IPR008162">
    <property type="entry name" value="Pyrophosphatase"/>
</dbReference>
<comment type="cofactor">
    <cofactor evidence="1">
        <name>Mg(2+)</name>
        <dbReference type="ChEBI" id="CHEBI:18420"/>
    </cofactor>
</comment>
<proteinExistence type="predicted"/>
<dbReference type="Gene3D" id="3.90.79.10">
    <property type="entry name" value="Nucleoside Triphosphate Pyrophosphohydrolase"/>
    <property type="match status" value="1"/>
</dbReference>
<feature type="domain" description="Nudix hydrolase" evidence="6">
    <location>
        <begin position="117"/>
        <end position="253"/>
    </location>
</feature>
<dbReference type="GO" id="GO:0000287">
    <property type="term" value="F:magnesium ion binding"/>
    <property type="evidence" value="ECO:0007669"/>
    <property type="project" value="InterPro"/>
</dbReference>
<evidence type="ECO:0000256" key="5">
    <source>
        <dbReference type="ARBA" id="ARBA00022842"/>
    </source>
</evidence>
<evidence type="ECO:0000259" key="6">
    <source>
        <dbReference type="PROSITE" id="PS51462"/>
    </source>
</evidence>
<evidence type="ECO:0000256" key="1">
    <source>
        <dbReference type="ARBA" id="ARBA00001946"/>
    </source>
</evidence>
<evidence type="ECO:0000313" key="7">
    <source>
        <dbReference type="EMBL" id="QTL98615.1"/>
    </source>
</evidence>
<evidence type="ECO:0000256" key="4">
    <source>
        <dbReference type="ARBA" id="ARBA00022801"/>
    </source>
</evidence>
<protein>
    <recommendedName>
        <fullName evidence="2">inorganic diphosphatase</fullName>
        <ecNumber evidence="2">3.6.1.1</ecNumber>
    </recommendedName>
</protein>
<keyword evidence="5" id="KW-0460">Magnesium</keyword>
<dbReference type="InterPro" id="IPR015797">
    <property type="entry name" value="NUDIX_hydrolase-like_dom_sf"/>
</dbReference>
<dbReference type="KEGG" id="ifn:GM661_11895"/>
<dbReference type="Pfam" id="PF00293">
    <property type="entry name" value="NUDIX"/>
    <property type="match status" value="1"/>
</dbReference>
<dbReference type="GO" id="GO:0005737">
    <property type="term" value="C:cytoplasm"/>
    <property type="evidence" value="ECO:0007669"/>
    <property type="project" value="InterPro"/>
</dbReference>
<dbReference type="GO" id="GO:0006796">
    <property type="term" value="P:phosphate-containing compound metabolic process"/>
    <property type="evidence" value="ECO:0007669"/>
    <property type="project" value="InterPro"/>
</dbReference>
<accession>A0A8A7KEV2</accession>
<name>A0A8A7KEV2_9FIRM</name>
<dbReference type="EC" id="3.6.1.1" evidence="2"/>
<dbReference type="InterPro" id="IPR036649">
    <property type="entry name" value="Pyrophosphatase_sf"/>
</dbReference>
<evidence type="ECO:0000313" key="8">
    <source>
        <dbReference type="Proteomes" id="UP000665020"/>
    </source>
</evidence>
<dbReference type="GO" id="GO:0004427">
    <property type="term" value="F:inorganic diphosphate phosphatase activity"/>
    <property type="evidence" value="ECO:0007669"/>
    <property type="project" value="UniProtKB-EC"/>
</dbReference>
<evidence type="ECO:0000256" key="3">
    <source>
        <dbReference type="ARBA" id="ARBA00022723"/>
    </source>
</evidence>
<dbReference type="InterPro" id="IPR020084">
    <property type="entry name" value="NUDIX_hydrolase_CS"/>
</dbReference>
<dbReference type="SUPFAM" id="SSF50324">
    <property type="entry name" value="Inorganic pyrophosphatase"/>
    <property type="match status" value="1"/>
</dbReference>
<dbReference type="CDD" id="cd04688">
    <property type="entry name" value="NUDIX_Hydrolase"/>
    <property type="match status" value="1"/>
</dbReference>
<dbReference type="EMBL" id="CP046640">
    <property type="protein sequence ID" value="QTL98615.1"/>
    <property type="molecule type" value="Genomic_DNA"/>
</dbReference>
<dbReference type="Proteomes" id="UP000665020">
    <property type="component" value="Chromosome"/>
</dbReference>
<evidence type="ECO:0000256" key="2">
    <source>
        <dbReference type="ARBA" id="ARBA00012146"/>
    </source>
</evidence>
<keyword evidence="4" id="KW-0378">Hydrolase</keyword>
<dbReference type="PROSITE" id="PS00893">
    <property type="entry name" value="NUDIX_BOX"/>
    <property type="match status" value="1"/>
</dbReference>
<gene>
    <name evidence="7" type="ORF">GM661_11895</name>
</gene>